<dbReference type="InterPro" id="IPR013320">
    <property type="entry name" value="ConA-like_dom_sf"/>
</dbReference>
<dbReference type="PANTHER" id="PTHR43399">
    <property type="entry name" value="SUBTILISIN-RELATED"/>
    <property type="match status" value="1"/>
</dbReference>
<dbReference type="InterPro" id="IPR033857">
    <property type="entry name" value="Bacillopeptidase_F"/>
</dbReference>
<reference evidence="10 11" key="1">
    <citation type="submission" date="2016-11" db="EMBL/GenBank/DDBJ databases">
        <title>Complete genome sequencing of Virgibacillus halodenitrificans PDB-F2.</title>
        <authorList>
            <person name="Sun Z."/>
            <person name="Zhou Y."/>
            <person name="Li H."/>
        </authorList>
    </citation>
    <scope>NUCLEOTIDE SEQUENCE [LARGE SCALE GENOMIC DNA]</scope>
    <source>
        <strain evidence="10 11">PDB-F2</strain>
    </source>
</reference>
<comment type="similarity">
    <text evidence="1 6">Belongs to the peptidase S8 family.</text>
</comment>
<dbReference type="Gene3D" id="3.40.50.200">
    <property type="entry name" value="Peptidase S8/S53 domain"/>
    <property type="match status" value="1"/>
</dbReference>
<evidence type="ECO:0000313" key="11">
    <source>
        <dbReference type="Proteomes" id="UP000182945"/>
    </source>
</evidence>
<dbReference type="FunFam" id="3.40.50.200:FF:000043">
    <property type="entry name" value="Peptidase S8"/>
    <property type="match status" value="1"/>
</dbReference>
<dbReference type="InterPro" id="IPR012103">
    <property type="entry name" value="Pept_S8A_Bpr"/>
</dbReference>
<dbReference type="InterPro" id="IPR022398">
    <property type="entry name" value="Peptidase_S8_His-AS"/>
</dbReference>
<dbReference type="Pfam" id="PF13715">
    <property type="entry name" value="CarbopepD_reg_2"/>
    <property type="match status" value="2"/>
</dbReference>
<dbReference type="PROSITE" id="PS00137">
    <property type="entry name" value="SUBTILASE_HIS"/>
    <property type="match status" value="1"/>
</dbReference>
<evidence type="ECO:0000256" key="3">
    <source>
        <dbReference type="ARBA" id="ARBA00022801"/>
    </source>
</evidence>
<evidence type="ECO:0000259" key="8">
    <source>
        <dbReference type="Pfam" id="PF00082"/>
    </source>
</evidence>
<evidence type="ECO:0000256" key="1">
    <source>
        <dbReference type="ARBA" id="ARBA00011073"/>
    </source>
</evidence>
<feature type="active site" description="Charge relay system" evidence="5 6">
    <location>
        <position position="204"/>
    </location>
</feature>
<feature type="active site" description="Charge relay system" evidence="5 6">
    <location>
        <position position="428"/>
    </location>
</feature>
<evidence type="ECO:0000313" key="10">
    <source>
        <dbReference type="EMBL" id="APC50255.1"/>
    </source>
</evidence>
<keyword evidence="2 6" id="KW-0645">Protease</keyword>
<dbReference type="InterPro" id="IPR013783">
    <property type="entry name" value="Ig-like_fold"/>
</dbReference>
<dbReference type="Gene3D" id="2.60.40.1120">
    <property type="entry name" value="Carboxypeptidase-like, regulatory domain"/>
    <property type="match status" value="2"/>
</dbReference>
<feature type="compositionally biased region" description="Basic and acidic residues" evidence="7">
    <location>
        <begin position="784"/>
        <end position="796"/>
    </location>
</feature>
<dbReference type="Pfam" id="PF20773">
    <property type="entry name" value="InhA-like_MAM"/>
    <property type="match status" value="1"/>
</dbReference>
<sequence length="1442" mass="156341">MAVSLITPGMSYAESKGELFQSVYGQKNAAQVKMSDRLKTAFTKDDKVTFLVKFKDKADTQKVAKAAKKEADSKNLTSTKTELMQRSVVVSELKATSIESQQKVKAYLQQEKKNGKVVSFNSYYIVNGMAVTATEEVAEKLSSFAEVEKILPNEKRELFTTVTKDAKAPQSEVANVEWNVERVGAPQVWDMGIDGTGTVVASIDTGVQWDHPALKEKYRGYDSATGEVTHDYNWFDATAGQGEAYDDQGHGTHVTGTMVGSEPDGSNQVGVAPGAKWIAVKAFTADGGTDVDLLEAAEWILAPKDSEGNARVDLAPDVVNNSWGGGPGLDEWYRDVVINWRAAQIFPEFSAGNTTLFNPGGPGSVAVPANYPESFATGATDINDTVAGFSLRGPSPYDEVKPDISAPGANIRSSVPGSGYEGGWNGTSMAGPAVSAVVALMKQADSSLSVDELEDVLMNTANPLTDEEYPDSPNNGYGYGLVNAFDAVSSLVSGLGTVEGQVTKEGEDNEAPTFVHESPIETYEGMDLELEVEVADNISVSSVEVIYQDSNGEDHVIEAARISGDYKQGNYAVIIPGEHIEGEAITYSWKINDFGNNEVNSESFEVTVLPGITVGYTHDFESTPVGWTSFGENNSWEWGTPESGPESAASGEKLYATNLAGGYDSDANATLVMPPIDLPEEGNTYLQFKQWHELEMYASGRAYDFGHVFISTDKNEWTQLMRVQGESNEWINGEVDLSEYRGQRIYIGFNITSDGSVTKDGWYIDDVALTDESMSPSASLALNKKKESSKTKDNSKIKSKGNIGLGVIKSKEKASKKEKVDPAKIKPILPQKEKSPIESEMINPLLLPIGAKVSVIESGRSVNTDPKNGQYNLLHAAGDYTLKAESYGFESKEKNVKIENDQTKQIDFTLEKIEQFDINGKVTDETTNEPVNDATVMVIEDANIAPVQTNEDGSYSLTAYKGQYTLKILASGYHPKEVQVDLQDDITKDIQLEPFYTVPGGEIGYDDGTAENARAFYDANNGWAVKMTLPEGKDTAVVTEGVFKFWDEEFPSPGGTEFAVEVWDASGADGKPGKKIAGPISAEAIRDNSEWTIIDLKEHSITVNDDFYMVYIQTQPNTGAPGLATDESSPNAERSYQLVGGAWSKSPANEGNYMIRARVAYEAVDPVITTPEKDVITNEKDLTIKGTASPTTTVQIWNNGEEAGNATVGEDGEFAIPTELTEGVNEFQAISLLEGTPVGESSKVKVTLDTKAPELTIVSPVDGEKTNKETVTVEGTVDDPNLATVKVNGHKATVSDGKYSKRIILENGANTIKVVAKDLAGNKAKNNVTIDVNYTKPVIENLTPTEDKYIKAGESVKIEFDSEPGRKATFFIHMPLTNTKSQISNATELPMMEMEDGHYVGYWTAPSNLKADGGVIEVKVTDTYGNESRKQAKGKLFINMDE</sequence>
<dbReference type="CDD" id="cd07481">
    <property type="entry name" value="Peptidases_S8_BacillopeptidaseF-like"/>
    <property type="match status" value="1"/>
</dbReference>
<organism evidence="10 11">
    <name type="scientific">Virgibacillus halodenitrificans</name>
    <name type="common">Bacillus halodenitrificans</name>
    <dbReference type="NCBI Taxonomy" id="1482"/>
    <lineage>
        <taxon>Bacteria</taxon>
        <taxon>Bacillati</taxon>
        <taxon>Bacillota</taxon>
        <taxon>Bacilli</taxon>
        <taxon>Bacillales</taxon>
        <taxon>Bacillaceae</taxon>
        <taxon>Virgibacillus</taxon>
    </lineage>
</organism>
<dbReference type="InterPro" id="IPR010259">
    <property type="entry name" value="S8pro/Inhibitor_I9"/>
</dbReference>
<dbReference type="PIRSF" id="PIRSF015477">
    <property type="entry name" value="Bpr"/>
    <property type="match status" value="1"/>
</dbReference>
<dbReference type="InterPro" id="IPR023828">
    <property type="entry name" value="Peptidase_S8_Ser-AS"/>
</dbReference>
<keyword evidence="4 6" id="KW-0720">Serine protease</keyword>
<feature type="region of interest" description="Disordered" evidence="7">
    <location>
        <begin position="778"/>
        <end position="797"/>
    </location>
</feature>
<dbReference type="GO" id="GO:0006508">
    <property type="term" value="P:proteolysis"/>
    <property type="evidence" value="ECO:0007669"/>
    <property type="project" value="UniProtKB-KW"/>
</dbReference>
<evidence type="ECO:0000256" key="6">
    <source>
        <dbReference type="PROSITE-ProRule" id="PRU01240"/>
    </source>
</evidence>
<feature type="domain" description="Inhibitor I9" evidence="9">
    <location>
        <begin position="49"/>
        <end position="158"/>
    </location>
</feature>
<dbReference type="SUPFAM" id="SSF52743">
    <property type="entry name" value="Subtilisin-like"/>
    <property type="match status" value="1"/>
</dbReference>
<evidence type="ECO:0000256" key="7">
    <source>
        <dbReference type="SAM" id="MobiDB-lite"/>
    </source>
</evidence>
<dbReference type="Gene3D" id="2.60.40.10">
    <property type="entry name" value="Immunoglobulins"/>
    <property type="match status" value="2"/>
</dbReference>
<accession>A0AAC9J717</accession>
<dbReference type="PROSITE" id="PS00138">
    <property type="entry name" value="SUBTILASE_SER"/>
    <property type="match status" value="1"/>
</dbReference>
<proteinExistence type="inferred from homology"/>
<gene>
    <name evidence="10" type="ORF">BME96_12185</name>
</gene>
<evidence type="ECO:0000256" key="2">
    <source>
        <dbReference type="ARBA" id="ARBA00022670"/>
    </source>
</evidence>
<dbReference type="SUPFAM" id="SSF49899">
    <property type="entry name" value="Concanavalin A-like lectins/glucanases"/>
    <property type="match status" value="1"/>
</dbReference>
<evidence type="ECO:0000256" key="4">
    <source>
        <dbReference type="ARBA" id="ARBA00022825"/>
    </source>
</evidence>
<dbReference type="InterPro" id="IPR008969">
    <property type="entry name" value="CarboxyPept-like_regulatory"/>
</dbReference>
<dbReference type="InterPro" id="IPR000209">
    <property type="entry name" value="Peptidase_S8/S53_dom"/>
</dbReference>
<evidence type="ECO:0000256" key="5">
    <source>
        <dbReference type="PIRSR" id="PIRSR015477-1"/>
    </source>
</evidence>
<protein>
    <submittedName>
        <fullName evidence="10">Peptidase S8</fullName>
    </submittedName>
</protein>
<dbReference type="Pfam" id="PF05922">
    <property type="entry name" value="Inhibitor_I9"/>
    <property type="match status" value="1"/>
</dbReference>
<dbReference type="SUPFAM" id="SSF49464">
    <property type="entry name" value="Carboxypeptidase regulatory domain-like"/>
    <property type="match status" value="2"/>
</dbReference>
<dbReference type="InterPro" id="IPR015500">
    <property type="entry name" value="Peptidase_S8_subtilisin-rel"/>
</dbReference>
<dbReference type="InterPro" id="IPR051048">
    <property type="entry name" value="Peptidase_S8/S53_subtilisin"/>
</dbReference>
<dbReference type="InterPro" id="IPR036852">
    <property type="entry name" value="Peptidase_S8/S53_dom_sf"/>
</dbReference>
<dbReference type="Pfam" id="PF00082">
    <property type="entry name" value="Peptidase_S8"/>
    <property type="match status" value="1"/>
</dbReference>
<dbReference type="EMBL" id="CP017962">
    <property type="protein sequence ID" value="APC50255.1"/>
    <property type="molecule type" value="Genomic_DNA"/>
</dbReference>
<dbReference type="PRINTS" id="PR00723">
    <property type="entry name" value="SUBTILISIN"/>
</dbReference>
<feature type="active site" description="Charge relay system" evidence="5 6">
    <location>
        <position position="250"/>
    </location>
</feature>
<dbReference type="KEGG" id="vhl:BME96_12185"/>
<keyword evidence="3 6" id="KW-0378">Hydrolase</keyword>
<dbReference type="PROSITE" id="PS51892">
    <property type="entry name" value="SUBTILASE"/>
    <property type="match status" value="1"/>
</dbReference>
<dbReference type="GO" id="GO:0004252">
    <property type="term" value="F:serine-type endopeptidase activity"/>
    <property type="evidence" value="ECO:0007669"/>
    <property type="project" value="UniProtKB-UniRule"/>
</dbReference>
<dbReference type="NCBIfam" id="NF038128">
    <property type="entry name" value="choice_anch_J"/>
    <property type="match status" value="1"/>
</dbReference>
<dbReference type="PANTHER" id="PTHR43399:SF4">
    <property type="entry name" value="CELL WALL-ASSOCIATED PROTEASE"/>
    <property type="match status" value="1"/>
</dbReference>
<feature type="domain" description="Peptidase S8/S53" evidence="8">
    <location>
        <begin position="195"/>
        <end position="480"/>
    </location>
</feature>
<dbReference type="Proteomes" id="UP000182945">
    <property type="component" value="Chromosome"/>
</dbReference>
<dbReference type="Pfam" id="PF09136">
    <property type="entry name" value="Glucodextran_B"/>
    <property type="match status" value="1"/>
</dbReference>
<evidence type="ECO:0000259" key="9">
    <source>
        <dbReference type="Pfam" id="PF05922"/>
    </source>
</evidence>
<dbReference type="Gene3D" id="2.60.120.200">
    <property type="match status" value="1"/>
</dbReference>
<name>A0AAC9J717_VIRHA</name>